<feature type="non-terminal residue" evidence="1">
    <location>
        <position position="1"/>
    </location>
</feature>
<accession>A0A392SU44</accession>
<organism evidence="1 2">
    <name type="scientific">Trifolium medium</name>
    <dbReference type="NCBI Taxonomy" id="97028"/>
    <lineage>
        <taxon>Eukaryota</taxon>
        <taxon>Viridiplantae</taxon>
        <taxon>Streptophyta</taxon>
        <taxon>Embryophyta</taxon>
        <taxon>Tracheophyta</taxon>
        <taxon>Spermatophyta</taxon>
        <taxon>Magnoliopsida</taxon>
        <taxon>eudicotyledons</taxon>
        <taxon>Gunneridae</taxon>
        <taxon>Pentapetalae</taxon>
        <taxon>rosids</taxon>
        <taxon>fabids</taxon>
        <taxon>Fabales</taxon>
        <taxon>Fabaceae</taxon>
        <taxon>Papilionoideae</taxon>
        <taxon>50 kb inversion clade</taxon>
        <taxon>NPAAA clade</taxon>
        <taxon>Hologalegina</taxon>
        <taxon>IRL clade</taxon>
        <taxon>Trifolieae</taxon>
        <taxon>Trifolium</taxon>
    </lineage>
</organism>
<proteinExistence type="predicted"/>
<comment type="caution">
    <text evidence="1">The sequence shown here is derived from an EMBL/GenBank/DDBJ whole genome shotgun (WGS) entry which is preliminary data.</text>
</comment>
<dbReference type="EMBL" id="LXQA010440125">
    <property type="protein sequence ID" value="MCI51972.1"/>
    <property type="molecule type" value="Genomic_DNA"/>
</dbReference>
<reference evidence="1 2" key="1">
    <citation type="journal article" date="2018" name="Front. Plant Sci.">
        <title>Red Clover (Trifolium pratense) and Zigzag Clover (T. medium) - A Picture of Genomic Similarities and Differences.</title>
        <authorList>
            <person name="Dluhosova J."/>
            <person name="Istvanek J."/>
            <person name="Nedelnik J."/>
            <person name="Repkova J."/>
        </authorList>
    </citation>
    <scope>NUCLEOTIDE SEQUENCE [LARGE SCALE GENOMIC DNA]</scope>
    <source>
        <strain evidence="2">cv. 10/8</strain>
        <tissue evidence="1">Leaf</tissue>
    </source>
</reference>
<dbReference type="GO" id="GO:0016740">
    <property type="term" value="F:transferase activity"/>
    <property type="evidence" value="ECO:0007669"/>
    <property type="project" value="UniProtKB-KW"/>
</dbReference>
<evidence type="ECO:0000313" key="2">
    <source>
        <dbReference type="Proteomes" id="UP000265520"/>
    </source>
</evidence>
<protein>
    <submittedName>
        <fullName evidence="1">Transferring glycosyl group transferase</fullName>
    </submittedName>
</protein>
<keyword evidence="2" id="KW-1185">Reference proteome</keyword>
<dbReference type="AlphaFoldDB" id="A0A392SU44"/>
<sequence length="70" mass="7705">TGASIRRVDETSFGMKIGSSGVSKSSLGDKKLVYWSIGMELDLIQKWLKELNLWSIDGELSCTAVICHKS</sequence>
<evidence type="ECO:0000313" key="1">
    <source>
        <dbReference type="EMBL" id="MCI51972.1"/>
    </source>
</evidence>
<dbReference type="Proteomes" id="UP000265520">
    <property type="component" value="Unassembled WGS sequence"/>
</dbReference>
<keyword evidence="1" id="KW-0808">Transferase</keyword>
<name>A0A392SU44_9FABA</name>